<protein>
    <submittedName>
        <fullName evidence="2">Uncharacterized protein</fullName>
    </submittedName>
</protein>
<evidence type="ECO:0000256" key="1">
    <source>
        <dbReference type="SAM" id="MobiDB-lite"/>
    </source>
</evidence>
<feature type="compositionally biased region" description="Low complexity" evidence="1">
    <location>
        <begin position="393"/>
        <end position="403"/>
    </location>
</feature>
<feature type="compositionally biased region" description="Polar residues" evidence="1">
    <location>
        <begin position="127"/>
        <end position="138"/>
    </location>
</feature>
<feature type="region of interest" description="Disordered" evidence="1">
    <location>
        <begin position="277"/>
        <end position="301"/>
    </location>
</feature>
<dbReference type="STRING" id="5098.A0A507R0Z8"/>
<feature type="compositionally biased region" description="Low complexity" evidence="1">
    <location>
        <begin position="280"/>
        <end position="301"/>
    </location>
</feature>
<evidence type="ECO:0000313" key="2">
    <source>
        <dbReference type="EMBL" id="TQB74482.1"/>
    </source>
</evidence>
<proteinExistence type="predicted"/>
<evidence type="ECO:0000313" key="3">
    <source>
        <dbReference type="Proteomes" id="UP000319663"/>
    </source>
</evidence>
<feature type="compositionally biased region" description="Polar residues" evidence="1">
    <location>
        <begin position="414"/>
        <end position="423"/>
    </location>
</feature>
<gene>
    <name evidence="2" type="ORF">MPDQ_004784</name>
</gene>
<feature type="compositionally biased region" description="Basic residues" evidence="1">
    <location>
        <begin position="469"/>
        <end position="486"/>
    </location>
</feature>
<feature type="region of interest" description="Disordered" evidence="1">
    <location>
        <begin position="61"/>
        <end position="97"/>
    </location>
</feature>
<organism evidence="2 3">
    <name type="scientific">Monascus purpureus</name>
    <name type="common">Red mold</name>
    <name type="synonym">Monascus anka</name>
    <dbReference type="NCBI Taxonomy" id="5098"/>
    <lineage>
        <taxon>Eukaryota</taxon>
        <taxon>Fungi</taxon>
        <taxon>Dikarya</taxon>
        <taxon>Ascomycota</taxon>
        <taxon>Pezizomycotina</taxon>
        <taxon>Eurotiomycetes</taxon>
        <taxon>Eurotiomycetidae</taxon>
        <taxon>Eurotiales</taxon>
        <taxon>Aspergillaceae</taxon>
        <taxon>Monascus</taxon>
    </lineage>
</organism>
<dbReference type="EMBL" id="VIFY01000031">
    <property type="protein sequence ID" value="TQB74482.1"/>
    <property type="molecule type" value="Genomic_DNA"/>
</dbReference>
<comment type="caution">
    <text evidence="2">The sequence shown here is derived from an EMBL/GenBank/DDBJ whole genome shotgun (WGS) entry which is preliminary data.</text>
</comment>
<sequence length="486" mass="53491">MAPLSETIAVIDKSGKIVSSSKHLFGVFREARDAYRESKAQVISERNAKIAEQQALKALQNYHIDDSPSVASSRRSRRSHSQHHSRRSHHPHAAGSQYERSIAPEAQSFYSHPGDLVRRHTDFDAVVQTQPQRPTTSRSKSEKDIDMDLAYGECHHSIFSQPEAARKPDGDQELKVLVSRTQRILDEANCLHSSAQATINHLQKNPDAMAAVALTLAEISNLVTKMAPSVLAAFKAAAPTVFGLLASPQFLIAAGLGVGVTVVMFGGYKIIKRIQSSDSENNNNSGNPEGNNNNNNYVNGETAPEMDEMIELNTECLSHVEMWRRGVADVEAKSCGTSVDGEFITPIAARLSGIDISTASMRRDPRFKFYDDDEEDDDYVSRASSRRSRRSRATGVSSRAPPRSRAESHVYAPSQASSRTYTYAPSRAPTSASRSHVSRAPTSAGRSHVSRAPSSKHASRVSEAEKNPKEKKRKRISNKLRFLLKT</sequence>
<feature type="region of interest" description="Disordered" evidence="1">
    <location>
        <begin position="369"/>
        <end position="486"/>
    </location>
</feature>
<reference evidence="2 3" key="1">
    <citation type="submission" date="2019-06" db="EMBL/GenBank/DDBJ databases">
        <title>Wine fermentation using esterase from Monascus purpureus.</title>
        <authorList>
            <person name="Geng C."/>
            <person name="Zhang Y."/>
        </authorList>
    </citation>
    <scope>NUCLEOTIDE SEQUENCE [LARGE SCALE GENOMIC DNA]</scope>
    <source>
        <strain evidence="2">HQ1</strain>
    </source>
</reference>
<feature type="region of interest" description="Disordered" evidence="1">
    <location>
        <begin position="124"/>
        <end position="144"/>
    </location>
</feature>
<dbReference type="Proteomes" id="UP000319663">
    <property type="component" value="Unassembled WGS sequence"/>
</dbReference>
<dbReference type="OrthoDB" id="5402307at2759"/>
<name>A0A507R0Z8_MONPU</name>
<dbReference type="AlphaFoldDB" id="A0A507R0Z8"/>
<feature type="compositionally biased region" description="Low complexity" evidence="1">
    <location>
        <begin position="424"/>
        <end position="435"/>
    </location>
</feature>
<accession>A0A507R0Z8</accession>
<keyword evidence="3" id="KW-1185">Reference proteome</keyword>
<feature type="compositionally biased region" description="Basic residues" evidence="1">
    <location>
        <begin position="74"/>
        <end position="92"/>
    </location>
</feature>